<dbReference type="RefSeq" id="WP_387894809.1">
    <property type="nucleotide sequence ID" value="NZ_JBIAPK010000002.1"/>
</dbReference>
<dbReference type="InterPro" id="IPR007138">
    <property type="entry name" value="ABM_dom"/>
</dbReference>
<evidence type="ECO:0000259" key="1">
    <source>
        <dbReference type="Pfam" id="PF03992"/>
    </source>
</evidence>
<keyword evidence="3" id="KW-1185">Reference proteome</keyword>
<evidence type="ECO:0000313" key="2">
    <source>
        <dbReference type="EMBL" id="MFF3338903.1"/>
    </source>
</evidence>
<feature type="domain" description="ABM" evidence="1">
    <location>
        <begin position="1"/>
        <end position="64"/>
    </location>
</feature>
<dbReference type="InterPro" id="IPR011008">
    <property type="entry name" value="Dimeric_a/b-barrel"/>
</dbReference>
<comment type="caution">
    <text evidence="2">The sequence shown here is derived from an EMBL/GenBank/DDBJ whole genome shotgun (WGS) entry which is preliminary data.</text>
</comment>
<gene>
    <name evidence="2" type="ORF">ACFYWW_09205</name>
</gene>
<reference evidence="2 3" key="1">
    <citation type="submission" date="2024-10" db="EMBL/GenBank/DDBJ databases">
        <title>The Natural Products Discovery Center: Release of the First 8490 Sequenced Strains for Exploring Actinobacteria Biosynthetic Diversity.</title>
        <authorList>
            <person name="Kalkreuter E."/>
            <person name="Kautsar S.A."/>
            <person name="Yang D."/>
            <person name="Bader C.D."/>
            <person name="Teijaro C.N."/>
            <person name="Fluegel L."/>
            <person name="Davis C.M."/>
            <person name="Simpson J.R."/>
            <person name="Lauterbach L."/>
            <person name="Steele A.D."/>
            <person name="Gui C."/>
            <person name="Meng S."/>
            <person name="Li G."/>
            <person name="Viehrig K."/>
            <person name="Ye F."/>
            <person name="Su P."/>
            <person name="Kiefer A.F."/>
            <person name="Nichols A."/>
            <person name="Cepeda A.J."/>
            <person name="Yan W."/>
            <person name="Fan B."/>
            <person name="Jiang Y."/>
            <person name="Adhikari A."/>
            <person name="Zheng C.-J."/>
            <person name="Schuster L."/>
            <person name="Cowan T.M."/>
            <person name="Smanski M.J."/>
            <person name="Chevrette M.G."/>
            <person name="De Carvalho L.P.S."/>
            <person name="Shen B."/>
        </authorList>
    </citation>
    <scope>NUCLEOTIDE SEQUENCE [LARGE SCALE GENOMIC DNA]</scope>
    <source>
        <strain evidence="2 3">NPDC003029</strain>
    </source>
</reference>
<dbReference type="GO" id="GO:0004497">
    <property type="term" value="F:monooxygenase activity"/>
    <property type="evidence" value="ECO:0007669"/>
    <property type="project" value="UniProtKB-KW"/>
</dbReference>
<evidence type="ECO:0000313" key="3">
    <source>
        <dbReference type="Proteomes" id="UP001601976"/>
    </source>
</evidence>
<dbReference type="SUPFAM" id="SSF54909">
    <property type="entry name" value="Dimeric alpha+beta barrel"/>
    <property type="match status" value="2"/>
</dbReference>
<accession>A0ABW6RBN3</accession>
<dbReference type="EMBL" id="JBIAPK010000002">
    <property type="protein sequence ID" value="MFF3338903.1"/>
    <property type="molecule type" value="Genomic_DNA"/>
</dbReference>
<dbReference type="Proteomes" id="UP001601976">
    <property type="component" value="Unassembled WGS sequence"/>
</dbReference>
<protein>
    <submittedName>
        <fullName evidence="2">Antibiotic biosynthesis monooxygenase</fullName>
    </submittedName>
</protein>
<organism evidence="2 3">
    <name type="scientific">Streptomyces flavidovirens</name>
    <dbReference type="NCBI Taxonomy" id="67298"/>
    <lineage>
        <taxon>Bacteria</taxon>
        <taxon>Bacillati</taxon>
        <taxon>Actinomycetota</taxon>
        <taxon>Actinomycetes</taxon>
        <taxon>Kitasatosporales</taxon>
        <taxon>Streptomycetaceae</taxon>
        <taxon>Streptomyces</taxon>
    </lineage>
</organism>
<keyword evidence="2" id="KW-0503">Monooxygenase</keyword>
<proteinExistence type="predicted"/>
<sequence>MYVRTTYATGDPAKLDDVTEAISTEGRRLLAEQPGYRGVGLFVDRELGKLLVGSWWEDEESRQASDERLRERRAELIAPFAGTVATDNWEAAVASPPEGLEPGAWFRLTRLEFEPRDADLLVETFRNTVLPRLRDLPGFAGTSLLIDRAKGRATVGAFYTDRQALAASRSAAAAVRAEATSQARVITRSIEEFEVVLAQVTRPS</sequence>
<keyword evidence="2" id="KW-0560">Oxidoreductase</keyword>
<dbReference type="Pfam" id="PF03992">
    <property type="entry name" value="ABM"/>
    <property type="match status" value="1"/>
</dbReference>
<name>A0ABW6RBN3_9ACTN</name>